<dbReference type="InterPro" id="IPR039986">
    <property type="entry name" value="CFAP210"/>
</dbReference>
<dbReference type="EMBL" id="JAACXV010014591">
    <property type="protein sequence ID" value="KAF7265648.1"/>
    <property type="molecule type" value="Genomic_DNA"/>
</dbReference>
<dbReference type="GO" id="GO:0005879">
    <property type="term" value="C:axonemal microtubule"/>
    <property type="evidence" value="ECO:0007669"/>
    <property type="project" value="TreeGrafter"/>
</dbReference>
<feature type="domain" description="Trichohyalin-plectin-homology" evidence="3">
    <location>
        <begin position="130"/>
        <end position="446"/>
    </location>
</feature>
<reference evidence="4" key="1">
    <citation type="submission" date="2020-08" db="EMBL/GenBank/DDBJ databases">
        <title>Genome sequencing and assembly of the red palm weevil Rhynchophorus ferrugineus.</title>
        <authorList>
            <person name="Dias G.B."/>
            <person name="Bergman C.M."/>
            <person name="Manee M."/>
        </authorList>
    </citation>
    <scope>NUCLEOTIDE SEQUENCE</scope>
    <source>
        <strain evidence="4">AA-2017</strain>
        <tissue evidence="4">Whole larva</tissue>
    </source>
</reference>
<evidence type="ECO:0000256" key="1">
    <source>
        <dbReference type="ARBA" id="ARBA00023054"/>
    </source>
</evidence>
<name>A0A834M021_RHYFE</name>
<dbReference type="PANTHER" id="PTHR28663">
    <property type="entry name" value="COILED-COIL DOMAIN-CONTAINING PROTEIN 173"/>
    <property type="match status" value="1"/>
</dbReference>
<comment type="caution">
    <text evidence="4">The sequence shown here is derived from an EMBL/GenBank/DDBJ whole genome shotgun (WGS) entry which is preliminary data.</text>
</comment>
<keyword evidence="5" id="KW-1185">Reference proteome</keyword>
<keyword evidence="1 2" id="KW-0175">Coiled coil</keyword>
<dbReference type="PANTHER" id="PTHR28663:SF1">
    <property type="entry name" value="CILIA- AND FLAGELLA- ASSOCIATED PROTEIN 210"/>
    <property type="match status" value="1"/>
</dbReference>
<feature type="coiled-coil region" evidence="2">
    <location>
        <begin position="229"/>
        <end position="271"/>
    </location>
</feature>
<dbReference type="AlphaFoldDB" id="A0A834M021"/>
<sequence length="520" mass="63342">MESRWYLFSGQTLQNTKISDRVHALHITQSAWNDIGKHLDRKKIKQEAAEKDAAVKNYLNEGSKNMTKAWENSLENVRRRKEEERLQLIEQKKDDRMQKFMELRKEQEEIRKQYRDKVKKQIFMTTGYARALTSALVTSEVIYEREKQVELQQKIKQHEIEEDRKYDEIILARALEEKEEKIKEKEKQKEKQKVYGDNLKKIIKEKEDLEKTLKVNRIAKEAIDNIEAVKEMEKLKKLQQEEKMREQKERYDEKEKVLKHLDQRRQQELKEEKELDEVTDIYQKAKHRIDCMRKDREKELRDIVVKRRDKIASMVVAENQNKTEVEEKVLKKAIAEKEAIELEKIKAKAEHQEKMKQERLQNIREVQEREEIRKRKEYELKKWELLNRFKTDEHTQKYEQEKRKKHWNAILQYRNVLLDQMEENRIEKLREEEIESSYFKASVEDEDAKFFEYANEVMELAKKKKRSIIPIERVIERYVKDMNIKNNYNNDHECKDKNSILRKKLIKKPKKKNCSCCIKK</sequence>
<dbReference type="Proteomes" id="UP000625711">
    <property type="component" value="Unassembled WGS sequence"/>
</dbReference>
<gene>
    <name evidence="4" type="ORF">GWI33_020950</name>
</gene>
<evidence type="ECO:0000256" key="2">
    <source>
        <dbReference type="SAM" id="Coils"/>
    </source>
</evidence>
<accession>A0A834M021</accession>
<feature type="coiled-coil region" evidence="2">
    <location>
        <begin position="330"/>
        <end position="357"/>
    </location>
</feature>
<organism evidence="4 5">
    <name type="scientific">Rhynchophorus ferrugineus</name>
    <name type="common">Red palm weevil</name>
    <name type="synonym">Curculio ferrugineus</name>
    <dbReference type="NCBI Taxonomy" id="354439"/>
    <lineage>
        <taxon>Eukaryota</taxon>
        <taxon>Metazoa</taxon>
        <taxon>Ecdysozoa</taxon>
        <taxon>Arthropoda</taxon>
        <taxon>Hexapoda</taxon>
        <taxon>Insecta</taxon>
        <taxon>Pterygota</taxon>
        <taxon>Neoptera</taxon>
        <taxon>Endopterygota</taxon>
        <taxon>Coleoptera</taxon>
        <taxon>Polyphaga</taxon>
        <taxon>Cucujiformia</taxon>
        <taxon>Curculionidae</taxon>
        <taxon>Dryophthorinae</taxon>
        <taxon>Rhynchophorus</taxon>
    </lineage>
</organism>
<dbReference type="InterPro" id="IPR043597">
    <property type="entry name" value="TPH_dom"/>
</dbReference>
<dbReference type="Pfam" id="PF13868">
    <property type="entry name" value="TPH"/>
    <property type="match status" value="1"/>
</dbReference>
<evidence type="ECO:0000313" key="4">
    <source>
        <dbReference type="EMBL" id="KAF7265648.1"/>
    </source>
</evidence>
<evidence type="ECO:0000313" key="5">
    <source>
        <dbReference type="Proteomes" id="UP000625711"/>
    </source>
</evidence>
<proteinExistence type="predicted"/>
<dbReference type="OrthoDB" id="331765at2759"/>
<feature type="coiled-coil region" evidence="2">
    <location>
        <begin position="168"/>
        <end position="195"/>
    </location>
</feature>
<feature type="coiled-coil region" evidence="2">
    <location>
        <begin position="41"/>
        <end position="117"/>
    </location>
</feature>
<evidence type="ECO:0000259" key="3">
    <source>
        <dbReference type="Pfam" id="PF13868"/>
    </source>
</evidence>
<protein>
    <recommendedName>
        <fullName evidence="3">Trichohyalin-plectin-homology domain-containing protein</fullName>
    </recommendedName>
</protein>